<evidence type="ECO:0000256" key="3">
    <source>
        <dbReference type="ARBA" id="ARBA00022553"/>
    </source>
</evidence>
<evidence type="ECO:0000259" key="9">
    <source>
        <dbReference type="PROSITE" id="PS50109"/>
    </source>
</evidence>
<dbReference type="InterPro" id="IPR005467">
    <property type="entry name" value="His_kinase_dom"/>
</dbReference>
<keyword evidence="8" id="KW-0472">Membrane</keyword>
<dbReference type="RefSeq" id="WP_166587764.1">
    <property type="nucleotide sequence ID" value="NZ_WWEO01000045.1"/>
</dbReference>
<comment type="catalytic activity">
    <reaction evidence="1">
        <text>ATP + protein L-histidine = ADP + protein N-phospho-L-histidine.</text>
        <dbReference type="EC" id="2.7.13.3"/>
    </reaction>
</comment>
<keyword evidence="5" id="KW-0418">Kinase</keyword>
<dbReference type="SMART" id="SM00028">
    <property type="entry name" value="TPR"/>
    <property type="match status" value="4"/>
</dbReference>
<evidence type="ECO:0000256" key="1">
    <source>
        <dbReference type="ARBA" id="ARBA00000085"/>
    </source>
</evidence>
<feature type="transmembrane region" description="Helical" evidence="8">
    <location>
        <begin position="389"/>
        <end position="409"/>
    </location>
</feature>
<sequence length="673" mass="77003">MLLVFNACHRQDDERVYSAGFLKILDTANLISDKHPEEGVKYIDQAFKRLKNTTVNDKFRRIGFHYVLAIRIRHNDKEALLYADSMLNMINENGGQQRNPSLYSEASFAKADAYFNLHDYDNAYPSYFIGYQIGKNHLDKLTLTAYAYRIGMITYQQSHYNLAITYFKESYKKSLPLDSQFVIFYRNQEILDNIGLAYRHLNKPDSAIAYFEKAISYVNQKGSNYKKIKPGLMDVAKAVVYGNEADIYIKQRQYPQAVDLLKKSIAITSLPLNDNFDAELSEIKLAKIYADQKRDDLLLPVLDSVQSQLKHTSNKKAESDWFKLMGEYYARKNQLALALNYNRRYNELRDSLIENVSQLKETNIGEQLNNYEKEREIETLTYNNKLQRIYLTVAILLAVMAIIIILLIYRNWKRSKKELITVSGLNAQVTKQKADLQNALDRLNEGSQEKDRILHAVAHDLRNPLGGISSLTNVMASDDGYTEEQQDYINIIKDTASNSLELINEIFEATDNSLTELKMQSVDINVLLNNSVELLRFKAAEKNQQIELETLDSPEMLMISREKIWRVVSNLIINAIKFSPVGSVIKVSAARYDKTICIAVADNGIGIPDNLRDKIFNMFTEAKRPGTMGEKSFGLGLSICKQIIDKHHGSIWFNSGADGTTFYVSLNRETKSI</sequence>
<protein>
    <recommendedName>
        <fullName evidence="2">histidine kinase</fullName>
        <ecNumber evidence="2">2.7.13.3</ecNumber>
    </recommendedName>
</protein>
<dbReference type="Proteomes" id="UP000638732">
    <property type="component" value="Unassembled WGS sequence"/>
</dbReference>
<dbReference type="Gene3D" id="3.30.565.10">
    <property type="entry name" value="Histidine kinase-like ATPase, C-terminal domain"/>
    <property type="match status" value="1"/>
</dbReference>
<dbReference type="SUPFAM" id="SSF55874">
    <property type="entry name" value="ATPase domain of HSP90 chaperone/DNA topoisomerase II/histidine kinase"/>
    <property type="match status" value="1"/>
</dbReference>
<evidence type="ECO:0000256" key="8">
    <source>
        <dbReference type="SAM" id="Phobius"/>
    </source>
</evidence>
<dbReference type="Pfam" id="PF02518">
    <property type="entry name" value="HATPase_c"/>
    <property type="match status" value="1"/>
</dbReference>
<dbReference type="SUPFAM" id="SSF47384">
    <property type="entry name" value="Homodimeric domain of signal transducing histidine kinase"/>
    <property type="match status" value="1"/>
</dbReference>
<gene>
    <name evidence="10" type="ORF">GSY63_20645</name>
</gene>
<dbReference type="Gene3D" id="1.25.40.10">
    <property type="entry name" value="Tetratricopeptide repeat domain"/>
    <property type="match status" value="2"/>
</dbReference>
<dbReference type="PROSITE" id="PS50109">
    <property type="entry name" value="HIS_KIN"/>
    <property type="match status" value="1"/>
</dbReference>
<name>A0A966DUI8_9SPHI</name>
<evidence type="ECO:0000256" key="6">
    <source>
        <dbReference type="ARBA" id="ARBA00023012"/>
    </source>
</evidence>
<dbReference type="PROSITE" id="PS50005">
    <property type="entry name" value="TPR"/>
    <property type="match status" value="1"/>
</dbReference>
<keyword evidence="3" id="KW-0597">Phosphoprotein</keyword>
<dbReference type="CDD" id="cd00082">
    <property type="entry name" value="HisKA"/>
    <property type="match status" value="1"/>
</dbReference>
<keyword evidence="6" id="KW-0902">Two-component regulatory system</keyword>
<dbReference type="InterPro" id="IPR003661">
    <property type="entry name" value="HisK_dim/P_dom"/>
</dbReference>
<dbReference type="SUPFAM" id="SSF48452">
    <property type="entry name" value="TPR-like"/>
    <property type="match status" value="2"/>
</dbReference>
<evidence type="ECO:0000313" key="11">
    <source>
        <dbReference type="Proteomes" id="UP000638732"/>
    </source>
</evidence>
<keyword evidence="8" id="KW-0812">Transmembrane</keyword>
<comment type="caution">
    <text evidence="10">The sequence shown here is derived from an EMBL/GenBank/DDBJ whole genome shotgun (WGS) entry which is preliminary data.</text>
</comment>
<evidence type="ECO:0000256" key="4">
    <source>
        <dbReference type="ARBA" id="ARBA00022679"/>
    </source>
</evidence>
<accession>A0A966DUI8</accession>
<feature type="domain" description="Histidine kinase" evidence="9">
    <location>
        <begin position="456"/>
        <end position="670"/>
    </location>
</feature>
<evidence type="ECO:0000256" key="7">
    <source>
        <dbReference type="PROSITE-ProRule" id="PRU00339"/>
    </source>
</evidence>
<dbReference type="GO" id="GO:0000155">
    <property type="term" value="F:phosphorelay sensor kinase activity"/>
    <property type="evidence" value="ECO:0007669"/>
    <property type="project" value="InterPro"/>
</dbReference>
<evidence type="ECO:0000313" key="10">
    <source>
        <dbReference type="EMBL" id="NCD71785.1"/>
    </source>
</evidence>
<dbReference type="EMBL" id="WWEO01000045">
    <property type="protein sequence ID" value="NCD71785.1"/>
    <property type="molecule type" value="Genomic_DNA"/>
</dbReference>
<dbReference type="InterPro" id="IPR003594">
    <property type="entry name" value="HATPase_dom"/>
</dbReference>
<reference evidence="10" key="2">
    <citation type="submission" date="2020-10" db="EMBL/GenBank/DDBJ databases">
        <title>Mucilaginibacter sp. nov., isolated from soil.</title>
        <authorList>
            <person name="Jeon C.O."/>
        </authorList>
    </citation>
    <scope>NUCLEOTIDE SEQUENCE</scope>
    <source>
        <strain evidence="10">R11</strain>
    </source>
</reference>
<dbReference type="InterPro" id="IPR050736">
    <property type="entry name" value="Sensor_HK_Regulatory"/>
</dbReference>
<keyword evidence="8" id="KW-1133">Transmembrane helix</keyword>
<dbReference type="PANTHER" id="PTHR43711:SF31">
    <property type="entry name" value="HISTIDINE KINASE"/>
    <property type="match status" value="1"/>
</dbReference>
<dbReference type="PANTHER" id="PTHR43711">
    <property type="entry name" value="TWO-COMPONENT HISTIDINE KINASE"/>
    <property type="match status" value="1"/>
</dbReference>
<dbReference type="InterPro" id="IPR019734">
    <property type="entry name" value="TPR_rpt"/>
</dbReference>
<dbReference type="Pfam" id="PF13181">
    <property type="entry name" value="TPR_8"/>
    <property type="match status" value="1"/>
</dbReference>
<organism evidence="10 11">
    <name type="scientific">Mucilaginibacter agri</name>
    <dbReference type="NCBI Taxonomy" id="2695265"/>
    <lineage>
        <taxon>Bacteria</taxon>
        <taxon>Pseudomonadati</taxon>
        <taxon>Bacteroidota</taxon>
        <taxon>Sphingobacteriia</taxon>
        <taxon>Sphingobacteriales</taxon>
        <taxon>Sphingobacteriaceae</taxon>
        <taxon>Mucilaginibacter</taxon>
    </lineage>
</organism>
<evidence type="ECO:0000256" key="2">
    <source>
        <dbReference type="ARBA" id="ARBA00012438"/>
    </source>
</evidence>
<dbReference type="CDD" id="cd00075">
    <property type="entry name" value="HATPase"/>
    <property type="match status" value="1"/>
</dbReference>
<dbReference type="Gene3D" id="1.10.287.130">
    <property type="match status" value="1"/>
</dbReference>
<proteinExistence type="predicted"/>
<dbReference type="InterPro" id="IPR004358">
    <property type="entry name" value="Sig_transdc_His_kin-like_C"/>
</dbReference>
<dbReference type="SMART" id="SM00387">
    <property type="entry name" value="HATPase_c"/>
    <property type="match status" value="1"/>
</dbReference>
<dbReference type="PRINTS" id="PR00344">
    <property type="entry name" value="BCTRLSENSOR"/>
</dbReference>
<dbReference type="Pfam" id="PF00512">
    <property type="entry name" value="HisKA"/>
    <property type="match status" value="1"/>
</dbReference>
<evidence type="ECO:0000256" key="5">
    <source>
        <dbReference type="ARBA" id="ARBA00022777"/>
    </source>
</evidence>
<reference evidence="10" key="1">
    <citation type="submission" date="2020-01" db="EMBL/GenBank/DDBJ databases">
        <authorList>
            <person name="Seo Y.L."/>
        </authorList>
    </citation>
    <scope>NUCLEOTIDE SEQUENCE</scope>
    <source>
        <strain evidence="10">R11</strain>
    </source>
</reference>
<keyword evidence="4" id="KW-0808">Transferase</keyword>
<dbReference type="InterPro" id="IPR011990">
    <property type="entry name" value="TPR-like_helical_dom_sf"/>
</dbReference>
<dbReference type="InterPro" id="IPR036890">
    <property type="entry name" value="HATPase_C_sf"/>
</dbReference>
<dbReference type="InterPro" id="IPR036097">
    <property type="entry name" value="HisK_dim/P_sf"/>
</dbReference>
<keyword evidence="7" id="KW-0802">TPR repeat</keyword>
<dbReference type="AlphaFoldDB" id="A0A966DUI8"/>
<feature type="repeat" description="TPR" evidence="7">
    <location>
        <begin position="188"/>
        <end position="221"/>
    </location>
</feature>
<keyword evidence="11" id="KW-1185">Reference proteome</keyword>
<dbReference type="SMART" id="SM00388">
    <property type="entry name" value="HisKA"/>
    <property type="match status" value="1"/>
</dbReference>
<dbReference type="EC" id="2.7.13.3" evidence="2"/>